<gene>
    <name evidence="2" type="ORF">MKP09_22625</name>
</gene>
<feature type="domain" description="Outer membrane protein beta-barrel" evidence="1">
    <location>
        <begin position="2"/>
        <end position="131"/>
    </location>
</feature>
<evidence type="ECO:0000313" key="3">
    <source>
        <dbReference type="Proteomes" id="UP001202248"/>
    </source>
</evidence>
<proteinExistence type="predicted"/>
<evidence type="ECO:0000313" key="2">
    <source>
        <dbReference type="EMBL" id="MCH5600510.1"/>
    </source>
</evidence>
<dbReference type="EMBL" id="JAKWBL010000004">
    <property type="protein sequence ID" value="MCH5600510.1"/>
    <property type="molecule type" value="Genomic_DNA"/>
</dbReference>
<dbReference type="Pfam" id="PF14905">
    <property type="entry name" value="OMP_b-brl_3"/>
    <property type="match status" value="1"/>
</dbReference>
<keyword evidence="3" id="KW-1185">Reference proteome</keyword>
<organism evidence="2 3">
    <name type="scientific">Niabella ginsengisoli</name>
    <dbReference type="NCBI Taxonomy" id="522298"/>
    <lineage>
        <taxon>Bacteria</taxon>
        <taxon>Pseudomonadati</taxon>
        <taxon>Bacteroidota</taxon>
        <taxon>Chitinophagia</taxon>
        <taxon>Chitinophagales</taxon>
        <taxon>Chitinophagaceae</taxon>
        <taxon>Niabella</taxon>
    </lineage>
</organism>
<comment type="caution">
    <text evidence="2">The sequence shown here is derived from an EMBL/GenBank/DDBJ whole genome shotgun (WGS) entry which is preliminary data.</text>
</comment>
<dbReference type="InterPro" id="IPR041700">
    <property type="entry name" value="OMP_b-brl_3"/>
</dbReference>
<reference evidence="2 3" key="1">
    <citation type="submission" date="2022-02" db="EMBL/GenBank/DDBJ databases">
        <authorList>
            <person name="Min J."/>
        </authorList>
    </citation>
    <scope>NUCLEOTIDE SEQUENCE [LARGE SCALE GENOMIC DNA]</scope>
    <source>
        <strain evidence="2 3">GR10-1</strain>
    </source>
</reference>
<dbReference type="Proteomes" id="UP001202248">
    <property type="component" value="Unassembled WGS sequence"/>
</dbReference>
<accession>A0ABS9SQ63</accession>
<evidence type="ECO:0000259" key="1">
    <source>
        <dbReference type="Pfam" id="PF14905"/>
    </source>
</evidence>
<sequence>MTYNLLDKFNITLGETIANNRSEQKSRNTITSLIRNYATNANANYFLTKSLTLNTSLNYQDNIAANGNSVKASIWNANAVYRFMQQKAEVKLSAFDLLRQNKNITNFVRENSATTTISNGLQQYFMITFSYYPRKFGGNNGPSRGASGGIMIVK</sequence>
<name>A0ABS9SQ63_9BACT</name>
<protein>
    <submittedName>
        <fullName evidence="2">Outer membrane beta-barrel family protein</fullName>
    </submittedName>
</protein>